<dbReference type="CDD" id="cd22157">
    <property type="entry name" value="F-box_AtFBW1-like"/>
    <property type="match status" value="1"/>
</dbReference>
<dbReference type="SMART" id="SM00256">
    <property type="entry name" value="FBOX"/>
    <property type="match status" value="1"/>
</dbReference>
<dbReference type="InterPro" id="IPR036047">
    <property type="entry name" value="F-box-like_dom_sf"/>
</dbReference>
<keyword evidence="3" id="KW-1185">Reference proteome</keyword>
<reference evidence="3" key="1">
    <citation type="journal article" date="2016" name="Nat. Biotechnol.">
        <title>Sequencing wild and cultivated cassava and related species reveals extensive interspecific hybridization and genetic diversity.</title>
        <authorList>
            <person name="Bredeson J.V."/>
            <person name="Lyons J.B."/>
            <person name="Prochnik S.E."/>
            <person name="Wu G.A."/>
            <person name="Ha C.M."/>
            <person name="Edsinger-Gonzales E."/>
            <person name="Grimwood J."/>
            <person name="Schmutz J."/>
            <person name="Rabbi I.Y."/>
            <person name="Egesi C."/>
            <person name="Nauluvula P."/>
            <person name="Lebot V."/>
            <person name="Ndunguru J."/>
            <person name="Mkamilo G."/>
            <person name="Bart R.S."/>
            <person name="Setter T.L."/>
            <person name="Gleadow R.M."/>
            <person name="Kulakow P."/>
            <person name="Ferguson M.E."/>
            <person name="Rounsley S."/>
            <person name="Rokhsar D.S."/>
        </authorList>
    </citation>
    <scope>NUCLEOTIDE SEQUENCE [LARGE SCALE GENOMIC DNA]</scope>
    <source>
        <strain evidence="3">cv. AM560-2</strain>
    </source>
</reference>
<name>A0A2C9WNS2_MANES</name>
<dbReference type="EMBL" id="CM004387">
    <property type="protein sequence ID" value="OAY61144.1"/>
    <property type="molecule type" value="Genomic_DNA"/>
</dbReference>
<dbReference type="OrthoDB" id="1848451at2759"/>
<dbReference type="PANTHER" id="PTHR35546:SF25">
    <property type="entry name" value="F-BOX DOMAIN-CONTAINING PROTEIN"/>
    <property type="match status" value="1"/>
</dbReference>
<dbReference type="Gramene" id="Manes.01G166900.12.v8.1">
    <property type="protein sequence ID" value="Manes.01G166900.12.v8.1.CDS"/>
    <property type="gene ID" value="Manes.01G166900.v8.1"/>
</dbReference>
<evidence type="ECO:0000313" key="3">
    <source>
        <dbReference type="Proteomes" id="UP000091857"/>
    </source>
</evidence>
<accession>A0A2C9WNS2</accession>
<comment type="caution">
    <text evidence="2">The sequence shown here is derived from an EMBL/GenBank/DDBJ whole genome shotgun (WGS) entry which is preliminary data.</text>
</comment>
<dbReference type="InterPro" id="IPR001810">
    <property type="entry name" value="F-box_dom"/>
</dbReference>
<dbReference type="InterPro" id="IPR011043">
    <property type="entry name" value="Gal_Oxase/kelch_b-propeller"/>
</dbReference>
<dbReference type="SUPFAM" id="SSF50965">
    <property type="entry name" value="Galactose oxidase, central domain"/>
    <property type="match status" value="1"/>
</dbReference>
<dbReference type="AlphaFoldDB" id="A0A2C9WNS2"/>
<gene>
    <name evidence="2" type="ORF">MANES_01G166900v8</name>
</gene>
<dbReference type="InterPro" id="IPR055290">
    <property type="entry name" value="At3g26010-like"/>
</dbReference>
<dbReference type="PANTHER" id="PTHR35546">
    <property type="entry name" value="F-BOX PROTEIN INTERACTION DOMAIN PROTEIN-RELATED"/>
    <property type="match status" value="1"/>
</dbReference>
<feature type="domain" description="F-box" evidence="1">
    <location>
        <begin position="16"/>
        <end position="54"/>
    </location>
</feature>
<sequence length="427" mass="49211">MTSKRPNSAAVVAEADDLLIEILARLPVKPLLKFKCVSKRWLSLISNPQLSFSHSQFHRGLKPSPTAILINDFYYSTPDFRIIPLDPSATQKVELSLDFLNFPRISILQSCNGLLLLSSSFLVSPSEMFLPDYGRSVHRSSSVVTEDDRGIAYLLCNPTTRQFKKLSFPSPLKEKMRIPYPLLNYQHRVVFVCFAFDPKRSPYYKIIVMIKLNKSFVEIYIYSSETDTWTSRTTDVTDLCMDIEFSPIGFHNGFYCNGAIHWYRKVGHPSAVYFDLDNEIFKKMALPPELDVWYFGESDGHLYVIGGLVDLFLPLDYVVLEMAADYSEWFVRYHINLQSMREESSELSWKVCEVLSIICAKDEKESVVVVLVDGVVMSYKVSDGTSKRIFDLEWKSLFVACTQDHTNPYHLHLLQRNFDSQVRRRGF</sequence>
<dbReference type="STRING" id="3983.A0A2C9WNS2"/>
<evidence type="ECO:0000259" key="1">
    <source>
        <dbReference type="SMART" id="SM00256"/>
    </source>
</evidence>
<dbReference type="Proteomes" id="UP000091857">
    <property type="component" value="Chromosome 1"/>
</dbReference>
<evidence type="ECO:0000313" key="2">
    <source>
        <dbReference type="EMBL" id="OAY61144.1"/>
    </source>
</evidence>
<dbReference type="SUPFAM" id="SSF81383">
    <property type="entry name" value="F-box domain"/>
    <property type="match status" value="1"/>
</dbReference>
<proteinExistence type="predicted"/>
<protein>
    <recommendedName>
        <fullName evidence="1">F-box domain-containing protein</fullName>
    </recommendedName>
</protein>
<dbReference type="Gene3D" id="1.20.1280.50">
    <property type="match status" value="1"/>
</dbReference>
<dbReference type="Pfam" id="PF00646">
    <property type="entry name" value="F-box"/>
    <property type="match status" value="1"/>
</dbReference>
<organism evidence="2 3">
    <name type="scientific">Manihot esculenta</name>
    <name type="common">Cassava</name>
    <name type="synonym">Jatropha manihot</name>
    <dbReference type="NCBI Taxonomy" id="3983"/>
    <lineage>
        <taxon>Eukaryota</taxon>
        <taxon>Viridiplantae</taxon>
        <taxon>Streptophyta</taxon>
        <taxon>Embryophyta</taxon>
        <taxon>Tracheophyta</taxon>
        <taxon>Spermatophyta</taxon>
        <taxon>Magnoliopsida</taxon>
        <taxon>eudicotyledons</taxon>
        <taxon>Gunneridae</taxon>
        <taxon>Pentapetalae</taxon>
        <taxon>rosids</taxon>
        <taxon>fabids</taxon>
        <taxon>Malpighiales</taxon>
        <taxon>Euphorbiaceae</taxon>
        <taxon>Crotonoideae</taxon>
        <taxon>Manihoteae</taxon>
        <taxon>Manihot</taxon>
    </lineage>
</organism>